<dbReference type="Pfam" id="PF00795">
    <property type="entry name" value="CN_hydrolase"/>
    <property type="match status" value="1"/>
</dbReference>
<dbReference type="GO" id="GO:0008795">
    <property type="term" value="F:NAD+ synthase activity"/>
    <property type="evidence" value="ECO:0007669"/>
    <property type="project" value="UniProtKB-UniRule"/>
</dbReference>
<dbReference type="PANTHER" id="PTHR23090">
    <property type="entry name" value="NH 3 /GLUTAMINE-DEPENDENT NAD + SYNTHETASE"/>
    <property type="match status" value="1"/>
</dbReference>
<dbReference type="Gene3D" id="1.10.10.1140">
    <property type="entry name" value="Glutamine-dependent NAD+ synthetase, C-terminal domain"/>
    <property type="match status" value="1"/>
</dbReference>
<feature type="binding site" evidence="7">
    <location>
        <position position="436"/>
    </location>
    <ligand>
        <name>deamido-NAD(+)</name>
        <dbReference type="ChEBI" id="CHEBI:58437"/>
        <note>ligand shared between two neighboring subunits</note>
    </ligand>
</feature>
<feature type="binding site" evidence="7">
    <location>
        <position position="465"/>
    </location>
    <ligand>
        <name>deamido-NAD(+)</name>
        <dbReference type="ChEBI" id="CHEBI:58437"/>
        <note>ligand shared between two neighboring subunits</note>
    </ligand>
</feature>
<evidence type="ECO:0000313" key="12">
    <source>
        <dbReference type="Proteomes" id="UP000824209"/>
    </source>
</evidence>
<dbReference type="Gene3D" id="3.40.50.620">
    <property type="entry name" value="HUPs"/>
    <property type="match status" value="1"/>
</dbReference>
<comment type="similarity">
    <text evidence="9">Belongs to the NAD synthetase family.</text>
</comment>
<dbReference type="NCBIfam" id="TIGR00552">
    <property type="entry name" value="nadE"/>
    <property type="match status" value="1"/>
</dbReference>
<dbReference type="PROSITE" id="PS50263">
    <property type="entry name" value="CN_HYDROLASE"/>
    <property type="match status" value="1"/>
</dbReference>
<dbReference type="InterPro" id="IPR014729">
    <property type="entry name" value="Rossmann-like_a/b/a_fold"/>
</dbReference>
<evidence type="ECO:0000256" key="9">
    <source>
        <dbReference type="RuleBase" id="RU003811"/>
    </source>
</evidence>
<evidence type="ECO:0000256" key="7">
    <source>
        <dbReference type="HAMAP-Rule" id="MF_02090"/>
    </source>
</evidence>
<comment type="function">
    <text evidence="7">Catalyzes the ATP-dependent amidation of deamido-NAD to form NAD. Uses L-glutamine as a nitrogen source.</text>
</comment>
<dbReference type="PIRSF" id="PIRSF006630">
    <property type="entry name" value="NADS_GAT"/>
    <property type="match status" value="1"/>
</dbReference>
<comment type="pathway">
    <text evidence="1 7 8">Cofactor biosynthesis; NAD(+) biosynthesis; NAD(+) from deamido-NAD(+) (L-Gln route): step 1/1.</text>
</comment>
<comment type="catalytic activity">
    <reaction evidence="7 8">
        <text>deamido-NAD(+) + L-glutamine + ATP + H2O = L-glutamate + AMP + diphosphate + NAD(+) + H(+)</text>
        <dbReference type="Rhea" id="RHEA:24384"/>
        <dbReference type="ChEBI" id="CHEBI:15377"/>
        <dbReference type="ChEBI" id="CHEBI:15378"/>
        <dbReference type="ChEBI" id="CHEBI:29985"/>
        <dbReference type="ChEBI" id="CHEBI:30616"/>
        <dbReference type="ChEBI" id="CHEBI:33019"/>
        <dbReference type="ChEBI" id="CHEBI:57540"/>
        <dbReference type="ChEBI" id="CHEBI:58359"/>
        <dbReference type="ChEBI" id="CHEBI:58437"/>
        <dbReference type="ChEBI" id="CHEBI:456215"/>
        <dbReference type="EC" id="6.3.5.1"/>
    </reaction>
</comment>
<keyword evidence="6 7" id="KW-0520">NAD</keyword>
<dbReference type="GO" id="GO:0009435">
    <property type="term" value="P:NAD+ biosynthetic process"/>
    <property type="evidence" value="ECO:0007669"/>
    <property type="project" value="UniProtKB-UniRule"/>
</dbReference>
<dbReference type="CDD" id="cd07570">
    <property type="entry name" value="GAT_Gln-NAD-synth"/>
    <property type="match status" value="1"/>
</dbReference>
<evidence type="ECO:0000259" key="10">
    <source>
        <dbReference type="PROSITE" id="PS50263"/>
    </source>
</evidence>
<reference evidence="11" key="1">
    <citation type="journal article" date="2021" name="PeerJ">
        <title>Extensive microbial diversity within the chicken gut microbiome revealed by metagenomics and culture.</title>
        <authorList>
            <person name="Gilroy R."/>
            <person name="Ravi A."/>
            <person name="Getino M."/>
            <person name="Pursley I."/>
            <person name="Horton D.L."/>
            <person name="Alikhan N.F."/>
            <person name="Baker D."/>
            <person name="Gharbi K."/>
            <person name="Hall N."/>
            <person name="Watson M."/>
            <person name="Adriaenssens E.M."/>
            <person name="Foster-Nyarko E."/>
            <person name="Jarju S."/>
            <person name="Secka A."/>
            <person name="Antonio M."/>
            <person name="Oren A."/>
            <person name="Chaudhuri R.R."/>
            <person name="La Ragione R."/>
            <person name="Hildebrand F."/>
            <person name="Pallen M.J."/>
        </authorList>
    </citation>
    <scope>NUCLEOTIDE SEQUENCE</scope>
    <source>
        <strain evidence="11">ChiBcec8-14828</strain>
    </source>
</reference>
<evidence type="ECO:0000256" key="4">
    <source>
        <dbReference type="ARBA" id="ARBA00022741"/>
    </source>
</evidence>
<feature type="binding site" evidence="7">
    <location>
        <position position="197"/>
    </location>
    <ligand>
        <name>L-glutamine</name>
        <dbReference type="ChEBI" id="CHEBI:58359"/>
    </ligand>
</feature>
<accession>A0A9D2M198</accession>
<dbReference type="InterPro" id="IPR036526">
    <property type="entry name" value="C-N_Hydrolase_sf"/>
</dbReference>
<dbReference type="CDD" id="cd00553">
    <property type="entry name" value="NAD_synthase"/>
    <property type="match status" value="1"/>
</dbReference>
<dbReference type="EC" id="6.3.5.1" evidence="7 8"/>
<feature type="binding site" evidence="7">
    <location>
        <position position="596"/>
    </location>
    <ligand>
        <name>deamido-NAD(+)</name>
        <dbReference type="ChEBI" id="CHEBI:58437"/>
        <note>ligand shared between two neighboring subunits</note>
    </ligand>
</feature>
<dbReference type="GO" id="GO:0005737">
    <property type="term" value="C:cytoplasm"/>
    <property type="evidence" value="ECO:0007669"/>
    <property type="project" value="InterPro"/>
</dbReference>
<dbReference type="GO" id="GO:0003952">
    <property type="term" value="F:NAD+ synthase (glutamine-hydrolyzing) activity"/>
    <property type="evidence" value="ECO:0007669"/>
    <property type="project" value="UniProtKB-UniRule"/>
</dbReference>
<evidence type="ECO:0000313" key="11">
    <source>
        <dbReference type="EMBL" id="HJB39645.1"/>
    </source>
</evidence>
<dbReference type="InterPro" id="IPR014445">
    <property type="entry name" value="Gln-dep_NAD_synthase"/>
</dbReference>
<dbReference type="GO" id="GO:0005524">
    <property type="term" value="F:ATP binding"/>
    <property type="evidence" value="ECO:0007669"/>
    <property type="project" value="UniProtKB-UniRule"/>
</dbReference>
<dbReference type="InterPro" id="IPR041856">
    <property type="entry name" value="NAD+_synth_C"/>
</dbReference>
<feature type="binding site" evidence="7">
    <location>
        <begin position="470"/>
        <end position="473"/>
    </location>
    <ligand>
        <name>deamido-NAD(+)</name>
        <dbReference type="ChEBI" id="CHEBI:58437"/>
        <note>ligand shared between two neighboring subunits</note>
    </ligand>
</feature>
<dbReference type="EMBL" id="DWYA01000046">
    <property type="protein sequence ID" value="HJB39645.1"/>
    <property type="molecule type" value="Genomic_DNA"/>
</dbReference>
<dbReference type="PANTHER" id="PTHR23090:SF9">
    <property type="entry name" value="GLUTAMINE-DEPENDENT NAD(+) SYNTHETASE"/>
    <property type="match status" value="1"/>
</dbReference>
<evidence type="ECO:0000256" key="1">
    <source>
        <dbReference type="ARBA" id="ARBA00005188"/>
    </source>
</evidence>
<dbReference type="NCBIfam" id="NF002730">
    <property type="entry name" value="PRK02628.1"/>
    <property type="match status" value="1"/>
</dbReference>
<dbReference type="SUPFAM" id="SSF52402">
    <property type="entry name" value="Adenine nucleotide alpha hydrolases-like"/>
    <property type="match status" value="1"/>
</dbReference>
<dbReference type="InterPro" id="IPR003010">
    <property type="entry name" value="C-N_Hydrolase"/>
</dbReference>
<gene>
    <name evidence="7" type="primary">nadE</name>
    <name evidence="11" type="ORF">H9943_04530</name>
</gene>
<evidence type="ECO:0000256" key="5">
    <source>
        <dbReference type="ARBA" id="ARBA00022840"/>
    </source>
</evidence>
<evidence type="ECO:0000256" key="3">
    <source>
        <dbReference type="ARBA" id="ARBA00022598"/>
    </source>
</evidence>
<proteinExistence type="inferred from homology"/>
<feature type="binding site" evidence="7">
    <location>
        <position position="121"/>
    </location>
    <ligand>
        <name>L-glutamine</name>
        <dbReference type="ChEBI" id="CHEBI:58359"/>
    </ligand>
</feature>
<keyword evidence="3 7" id="KW-0436">Ligase</keyword>
<organism evidence="11 12">
    <name type="scientific">Candidatus Ruthenibacterium avium</name>
    <dbReference type="NCBI Taxonomy" id="2838751"/>
    <lineage>
        <taxon>Bacteria</taxon>
        <taxon>Bacillati</taxon>
        <taxon>Bacillota</taxon>
        <taxon>Clostridia</taxon>
        <taxon>Eubacteriales</taxon>
        <taxon>Oscillospiraceae</taxon>
        <taxon>Ruthenibacterium</taxon>
    </lineage>
</organism>
<feature type="binding site" evidence="7">
    <location>
        <position position="203"/>
    </location>
    <ligand>
        <name>L-glutamine</name>
        <dbReference type="ChEBI" id="CHEBI:58359"/>
    </ligand>
</feature>
<feature type="active site" description="Nucleophile; for glutaminase activity" evidence="7">
    <location>
        <position position="170"/>
    </location>
</feature>
<feature type="binding site" evidence="7">
    <location>
        <position position="460"/>
    </location>
    <ligand>
        <name>ATP</name>
        <dbReference type="ChEBI" id="CHEBI:30616"/>
    </ligand>
</feature>
<comment type="caution">
    <text evidence="11">The sequence shown here is derived from an EMBL/GenBank/DDBJ whole genome shotgun (WGS) entry which is preliminary data.</text>
</comment>
<dbReference type="SUPFAM" id="SSF56317">
    <property type="entry name" value="Carbon-nitrogen hydrolase"/>
    <property type="match status" value="1"/>
</dbReference>
<keyword evidence="4 7" id="KW-0547">Nucleotide-binding</keyword>
<dbReference type="Gene3D" id="3.60.110.10">
    <property type="entry name" value="Carbon-nitrogen hydrolase"/>
    <property type="match status" value="1"/>
</dbReference>
<protein>
    <recommendedName>
        <fullName evidence="7 8">Glutamine-dependent NAD(+) synthetase</fullName>
        <ecNumber evidence="7 8">6.3.5.1</ecNumber>
    </recommendedName>
    <alternativeName>
        <fullName evidence="7 8">NAD(+) synthase [glutamine-hydrolyzing]</fullName>
    </alternativeName>
</protein>
<keyword evidence="5 7" id="KW-0067">ATP-binding</keyword>
<dbReference type="GO" id="GO:0004359">
    <property type="term" value="F:glutaminase activity"/>
    <property type="evidence" value="ECO:0007669"/>
    <property type="project" value="InterPro"/>
</dbReference>
<feature type="active site" description="For glutaminase activity" evidence="7">
    <location>
        <position position="115"/>
    </location>
</feature>
<dbReference type="InterPro" id="IPR003694">
    <property type="entry name" value="NAD_synthase"/>
</dbReference>
<comment type="similarity">
    <text evidence="2 7 8">In the C-terminal section; belongs to the NAD synthetase family.</text>
</comment>
<reference evidence="11" key="2">
    <citation type="submission" date="2021-04" db="EMBL/GenBank/DDBJ databases">
        <authorList>
            <person name="Gilroy R."/>
        </authorList>
    </citation>
    <scope>NUCLEOTIDE SEQUENCE</scope>
    <source>
        <strain evidence="11">ChiBcec8-14828</strain>
    </source>
</reference>
<feature type="domain" description="CN hydrolase" evidence="10">
    <location>
        <begin position="5"/>
        <end position="270"/>
    </location>
</feature>
<sequence length="630" mass="69242">MNHGFVLCGCSCVPIRVADCGYNAEQIVKAVQKAAGQGVEVLCLPELCVTGYTCEDLFFQPALLNGALDALQVILKETADLSVLFAVGAPLRHNGKLYNCAIVIQHGKILGVVPKTHLPNYNEFYEQRHFDSAPEETDAIHLFGQEIPFGTKLLFASQEHDALKVAVEICEDLWAPVSAGTAHALAGATIVMNLSASDEIIGKAAYRKDLISAQSARLLCGYLYADAGEGESTTDLVFAGHHLIAENGTVLAQSKPFANEDILVEIDVERLSWERSKNTTFPRNQNQGYTVISFHTEDKEMPLHRGVSPAPFVPQEQHERFARCEAILEMQAQGLKKRLLHTRSTGAVVGISGGLDSTLALLVVTRAFSLAGLPLEKITAVTMPCFGTTSRTKNNAYRLCEALGVTLREVNIAQTVRSNFADIGHDEACLDVTYENTQARVRTLVLMNLANQTGGLVIGTGDLSELALGWATYNGDHMSMYGVNASVPKTLVRHLVATVAQQSGGALQEVLEDILDTPVSPELLPAKDGEISQKTEELVGPYELHDFFLYYVLRWAFEPKKIFYLAKIAFEGQYDEETIRKWLQNFYRRFFAQQFKRSCLPDGPKVGTVALSPRGDWRMPSDACANLWLD</sequence>
<dbReference type="Pfam" id="PF02540">
    <property type="entry name" value="NAD_synthase"/>
    <property type="match status" value="1"/>
</dbReference>
<dbReference type="Proteomes" id="UP000824209">
    <property type="component" value="Unassembled WGS sequence"/>
</dbReference>
<dbReference type="InterPro" id="IPR022310">
    <property type="entry name" value="NAD/GMP_synthase"/>
</dbReference>
<feature type="active site" description="Proton acceptor; for glutaminase activity" evidence="7">
    <location>
        <position position="46"/>
    </location>
</feature>
<name>A0A9D2M198_9FIRM</name>
<evidence type="ECO:0000256" key="6">
    <source>
        <dbReference type="ARBA" id="ARBA00023027"/>
    </source>
</evidence>
<feature type="binding site" evidence="7">
    <location>
        <begin position="350"/>
        <end position="357"/>
    </location>
    <ligand>
        <name>ATP</name>
        <dbReference type="ChEBI" id="CHEBI:30616"/>
    </ligand>
</feature>
<evidence type="ECO:0000256" key="8">
    <source>
        <dbReference type="PIRNR" id="PIRNR006630"/>
    </source>
</evidence>
<dbReference type="AlphaFoldDB" id="A0A9D2M198"/>
<dbReference type="HAMAP" id="MF_02090">
    <property type="entry name" value="NadE_glutamine_dep"/>
    <property type="match status" value="1"/>
</dbReference>
<evidence type="ECO:0000256" key="2">
    <source>
        <dbReference type="ARBA" id="ARBA00007145"/>
    </source>
</evidence>